<dbReference type="OrthoDB" id="2369073at2759"/>
<evidence type="ECO:0000256" key="4">
    <source>
        <dbReference type="ARBA" id="ARBA00022833"/>
    </source>
</evidence>
<dbReference type="Pfam" id="PF00096">
    <property type="entry name" value="zf-C2H2"/>
    <property type="match status" value="3"/>
</dbReference>
<dbReference type="SUPFAM" id="SSF57667">
    <property type="entry name" value="beta-beta-alpha zinc fingers"/>
    <property type="match status" value="3"/>
</dbReference>
<dbReference type="EMBL" id="CAJVPJ010000531">
    <property type="protein sequence ID" value="CAG8534557.1"/>
    <property type="molecule type" value="Genomic_DNA"/>
</dbReference>
<feature type="domain" description="C2H2-type" evidence="8">
    <location>
        <begin position="353"/>
        <end position="382"/>
    </location>
</feature>
<dbReference type="Gene3D" id="3.30.160.60">
    <property type="entry name" value="Classic Zinc Finger"/>
    <property type="match status" value="3"/>
</dbReference>
<keyword evidence="10" id="KW-1185">Reference proteome</keyword>
<feature type="domain" description="C2H2-type" evidence="8">
    <location>
        <begin position="383"/>
        <end position="410"/>
    </location>
</feature>
<dbReference type="SUPFAM" id="SSF53474">
    <property type="entry name" value="alpha/beta-Hydrolases"/>
    <property type="match status" value="1"/>
</dbReference>
<keyword evidence="4" id="KW-0862">Zinc</keyword>
<evidence type="ECO:0000256" key="1">
    <source>
        <dbReference type="ARBA" id="ARBA00022723"/>
    </source>
</evidence>
<dbReference type="Gene3D" id="3.40.50.1820">
    <property type="entry name" value="alpha/beta hydrolase"/>
    <property type="match status" value="1"/>
</dbReference>
<feature type="compositionally biased region" description="Low complexity" evidence="7">
    <location>
        <begin position="10"/>
        <end position="25"/>
    </location>
</feature>
<gene>
    <name evidence="9" type="ORF">POCULU_LOCUS4224</name>
</gene>
<dbReference type="InterPro" id="IPR029058">
    <property type="entry name" value="AB_hydrolase_fold"/>
</dbReference>
<evidence type="ECO:0000313" key="9">
    <source>
        <dbReference type="EMBL" id="CAG8534557.1"/>
    </source>
</evidence>
<dbReference type="Proteomes" id="UP000789572">
    <property type="component" value="Unassembled WGS sequence"/>
</dbReference>
<feature type="coiled-coil region" evidence="6">
    <location>
        <begin position="247"/>
        <end position="274"/>
    </location>
</feature>
<dbReference type="FunFam" id="3.30.160.60:FF:000446">
    <property type="entry name" value="Zinc finger protein"/>
    <property type="match status" value="1"/>
</dbReference>
<evidence type="ECO:0000259" key="8">
    <source>
        <dbReference type="PROSITE" id="PS50157"/>
    </source>
</evidence>
<evidence type="ECO:0000256" key="2">
    <source>
        <dbReference type="ARBA" id="ARBA00022737"/>
    </source>
</evidence>
<dbReference type="PROSITE" id="PS00028">
    <property type="entry name" value="ZINC_FINGER_C2H2_1"/>
    <property type="match status" value="2"/>
</dbReference>
<dbReference type="InterPro" id="IPR036236">
    <property type="entry name" value="Znf_C2H2_sf"/>
</dbReference>
<dbReference type="InterPro" id="IPR010662">
    <property type="entry name" value="RBBP9/YdeN"/>
</dbReference>
<name>A0A9N9FI13_9GLOM</name>
<dbReference type="PANTHER" id="PTHR15394">
    <property type="entry name" value="SERINE HYDROLASE RBBP9"/>
    <property type="match status" value="1"/>
</dbReference>
<dbReference type="FunFam" id="3.30.160.60:FF:000125">
    <property type="entry name" value="Putative zinc finger protein 143"/>
    <property type="match status" value="2"/>
</dbReference>
<dbReference type="GO" id="GO:0008270">
    <property type="term" value="F:zinc ion binding"/>
    <property type="evidence" value="ECO:0007669"/>
    <property type="project" value="UniProtKB-KW"/>
</dbReference>
<organism evidence="9 10">
    <name type="scientific">Paraglomus occultum</name>
    <dbReference type="NCBI Taxonomy" id="144539"/>
    <lineage>
        <taxon>Eukaryota</taxon>
        <taxon>Fungi</taxon>
        <taxon>Fungi incertae sedis</taxon>
        <taxon>Mucoromycota</taxon>
        <taxon>Glomeromycotina</taxon>
        <taxon>Glomeromycetes</taxon>
        <taxon>Paraglomerales</taxon>
        <taxon>Paraglomeraceae</taxon>
        <taxon>Paraglomus</taxon>
    </lineage>
</organism>
<evidence type="ECO:0000256" key="3">
    <source>
        <dbReference type="ARBA" id="ARBA00022771"/>
    </source>
</evidence>
<dbReference type="PANTHER" id="PTHR15394:SF3">
    <property type="entry name" value="SERINE HYDROLASE RBBP9"/>
    <property type="match status" value="1"/>
</dbReference>
<keyword evidence="3 5" id="KW-0863">Zinc-finger</keyword>
<evidence type="ECO:0000256" key="7">
    <source>
        <dbReference type="SAM" id="MobiDB-lite"/>
    </source>
</evidence>
<feature type="region of interest" description="Disordered" evidence="7">
    <location>
        <begin position="1"/>
        <end position="25"/>
    </location>
</feature>
<comment type="caution">
    <text evidence="9">The sequence shown here is derived from an EMBL/GenBank/DDBJ whole genome shotgun (WGS) entry which is preliminary data.</text>
</comment>
<sequence>MSMFTFDHPTSSSVSTMTHNTSSTTNPLPYHPLLDLQLPEGHYYYFPPILAFTPSPIPGASLSDEITHGMQNGMQSSALSNGIASQIANSIASSIPNSIANSIPPLTPIETPVESPREVDSPESCPEIEIIDGFTNTGSEYAQGLDVKMELGVDMDEDVVDVPLGQYVQYSSQATTPLTSPLHTCFPTSPLHTDTNPTFMSLLTSPPLPHDKDEATAVYSLNSKPVFPRDLVRGFEGLHEMDRRKSFDEAFLRKLDLKRERQRWEEESEEAMEKRRKSLPTEFGSMFSINSICSISGHQSHATQQSLPPTQRIRKPSKPVAPFACPHENCPKTFTRQYNLKSHLRTHTDERPFVCNYSGCPRAFARQHDLKRHQKLHLGLKPHVCRNCGRAFARLDALNRHLRSDNAAQCAQNVSGIGRFRPESAGWYPYVASKLRSAIHRETRELLFPGGVVLRQFPDFYVGRENIWLPFLEKTLNAGAEHVLIGHSTGAVAALRYLESHRVLGVALASAYHTHLDDPNERESGYFSRPWDWSKISQNANWIIQFSSSDDYAVPIAEQRFVHNQIKSHYREFTDRGHFTGSREFPELVDTVLEFMNGVLPEEE</sequence>
<evidence type="ECO:0000256" key="5">
    <source>
        <dbReference type="PROSITE-ProRule" id="PRU00042"/>
    </source>
</evidence>
<dbReference type="InterPro" id="IPR013087">
    <property type="entry name" value="Znf_C2H2_type"/>
</dbReference>
<evidence type="ECO:0000256" key="6">
    <source>
        <dbReference type="SAM" id="Coils"/>
    </source>
</evidence>
<dbReference type="AlphaFoldDB" id="A0A9N9FI13"/>
<feature type="region of interest" description="Disordered" evidence="7">
    <location>
        <begin position="301"/>
        <end position="320"/>
    </location>
</feature>
<proteinExistence type="predicted"/>
<reference evidence="9" key="1">
    <citation type="submission" date="2021-06" db="EMBL/GenBank/DDBJ databases">
        <authorList>
            <person name="Kallberg Y."/>
            <person name="Tangrot J."/>
            <person name="Rosling A."/>
        </authorList>
    </citation>
    <scope>NUCLEOTIDE SEQUENCE</scope>
    <source>
        <strain evidence="9">IA702</strain>
    </source>
</reference>
<protein>
    <submittedName>
        <fullName evidence="9">9149_t:CDS:1</fullName>
    </submittedName>
</protein>
<accession>A0A9N9FI13</accession>
<feature type="domain" description="C2H2-type" evidence="8">
    <location>
        <begin position="323"/>
        <end position="352"/>
    </location>
</feature>
<evidence type="ECO:0000313" key="10">
    <source>
        <dbReference type="Proteomes" id="UP000789572"/>
    </source>
</evidence>
<keyword evidence="1" id="KW-0479">Metal-binding</keyword>
<dbReference type="PROSITE" id="PS50157">
    <property type="entry name" value="ZINC_FINGER_C2H2_2"/>
    <property type="match status" value="3"/>
</dbReference>
<dbReference type="SMART" id="SM00355">
    <property type="entry name" value="ZnF_C2H2"/>
    <property type="match status" value="3"/>
</dbReference>
<keyword evidence="2" id="KW-0677">Repeat</keyword>
<keyword evidence="6" id="KW-0175">Coiled coil</keyword>